<dbReference type="PANTHER" id="PTHR43618:SF8">
    <property type="entry name" value="7ALPHA-HYDROXYSTEROID DEHYDROGENASE"/>
    <property type="match status" value="1"/>
</dbReference>
<organism evidence="6 8">
    <name type="scientific">Sphingobium fuliginis (strain ATCC 27551)</name>
    <dbReference type="NCBI Taxonomy" id="336203"/>
    <lineage>
        <taxon>Bacteria</taxon>
        <taxon>Pseudomonadati</taxon>
        <taxon>Pseudomonadota</taxon>
        <taxon>Alphaproteobacteria</taxon>
        <taxon>Sphingomonadales</taxon>
        <taxon>Sphingomonadaceae</taxon>
        <taxon>Sphingobium</taxon>
    </lineage>
</organism>
<name>A0A292ZI44_SPHSA</name>
<gene>
    <name evidence="7" type="ORF">H5V43_00810</name>
    <name evidence="6" type="ORF">SFOMI_3121</name>
</gene>
<dbReference type="InterPro" id="IPR036291">
    <property type="entry name" value="NAD(P)-bd_dom_sf"/>
</dbReference>
<evidence type="ECO:0000313" key="8">
    <source>
        <dbReference type="Proteomes" id="UP000221538"/>
    </source>
</evidence>
<evidence type="ECO:0000256" key="4">
    <source>
        <dbReference type="ARBA" id="ARBA00051383"/>
    </source>
</evidence>
<dbReference type="Pfam" id="PF13561">
    <property type="entry name" value="adh_short_C2"/>
    <property type="match status" value="1"/>
</dbReference>
<proteinExistence type="inferred from homology"/>
<reference evidence="6 8" key="2">
    <citation type="journal article" date="2013" name="Environ. Sci. Technol.">
        <title>The 4-tert-butylphenol-utilizing bacterium Sphingobium fuliginis OMI can degrade bisphenols via phenolic ring hydroxylation and meta-cleavage pathway.</title>
        <authorList>
            <person name="Ogata Y."/>
            <person name="Goda S."/>
            <person name="Toyama T."/>
            <person name="Sei K."/>
            <person name="Ike M."/>
        </authorList>
    </citation>
    <scope>NUCLEOTIDE SEQUENCE [LARGE SCALE GENOMIC DNA]</scope>
    <source>
        <strain evidence="6 8">OMI</strain>
    </source>
</reference>
<dbReference type="EMBL" id="BEWI01000032">
    <property type="protein sequence ID" value="GAY22564.1"/>
    <property type="molecule type" value="Genomic_DNA"/>
</dbReference>
<dbReference type="GO" id="GO:0004316">
    <property type="term" value="F:3-oxoacyl-[acyl-carrier-protein] reductase (NADPH) activity"/>
    <property type="evidence" value="ECO:0007669"/>
    <property type="project" value="UniProtKB-EC"/>
</dbReference>
<reference evidence="6" key="3">
    <citation type="submission" date="2017-10" db="EMBL/GenBank/DDBJ databases">
        <title>Bioaugmenting a lab-scale membrane bioreactor with Sphingobium fuliginis OMI to degrade 4-tert-butylphenol.</title>
        <authorList>
            <person name="Takada K."/>
            <person name="Shiba T."/>
            <person name="Soda S."/>
            <person name="Inoue D."/>
            <person name="Miyake M."/>
            <person name="Eguchi M."/>
            <person name="Ike M."/>
        </authorList>
    </citation>
    <scope>NUCLEOTIDE SEQUENCE</scope>
    <source>
        <strain evidence="6">OMI</strain>
    </source>
</reference>
<reference evidence="9" key="5">
    <citation type="submission" date="2020-08" db="EMBL/GenBank/DDBJ databases">
        <title>Complete genome sequence of Sphingobium barthaii strain KK22, a high-molecular-weight polycyclic aromatic hydrocarbon-degrading soil bacterium.</title>
        <authorList>
            <person name="Mori J.F."/>
            <person name="Kanaly R.A."/>
        </authorList>
    </citation>
    <scope>NUCLEOTIDE SEQUENCE [LARGE SCALE GENOMIC DNA]</scope>
    <source>
        <strain evidence="9">KK22</strain>
    </source>
</reference>
<comment type="catalytic activity">
    <reaction evidence="4">
        <text>2,5-dichlorocyclohexa-2,5-dien-1,4-diol + NAD(+) = 2,5-dichlorohydroquinone + NADH + H(+)</text>
        <dbReference type="Rhea" id="RHEA:15741"/>
        <dbReference type="ChEBI" id="CHEBI:15378"/>
        <dbReference type="ChEBI" id="CHEBI:27545"/>
        <dbReference type="ChEBI" id="CHEBI:28975"/>
        <dbReference type="ChEBI" id="CHEBI:57540"/>
        <dbReference type="ChEBI" id="CHEBI:57945"/>
    </reaction>
</comment>
<dbReference type="PANTHER" id="PTHR43618">
    <property type="entry name" value="7-ALPHA-HYDROXYSTEROID DEHYDROGENASE"/>
    <property type="match status" value="1"/>
</dbReference>
<reference evidence="6" key="4">
    <citation type="submission" date="2017-10" db="EMBL/GenBank/DDBJ databases">
        <authorList>
            <person name="Banno H."/>
            <person name="Chua N.-H."/>
        </authorList>
    </citation>
    <scope>NUCLEOTIDE SEQUENCE</scope>
    <source>
        <strain evidence="6">OMI</strain>
    </source>
</reference>
<feature type="domain" description="Ketoreductase" evidence="5">
    <location>
        <begin position="7"/>
        <end position="186"/>
    </location>
</feature>
<dbReference type="PRINTS" id="PR00081">
    <property type="entry name" value="GDHRDH"/>
</dbReference>
<evidence type="ECO:0000313" key="7">
    <source>
        <dbReference type="EMBL" id="QOT71754.1"/>
    </source>
</evidence>
<reference evidence="7" key="6">
    <citation type="journal article" date="2021" name="Microbiol. Resour. Announc.">
        <title>Complete Genome Sequence of Sphingobium barthaii KK22, a High-Molecular-Weight Polycyclic Aromatic Hydrocarbon-Degrading Soil Bacterium.</title>
        <authorList>
            <person name="Mori J.F."/>
            <person name="Kanaly R.A."/>
        </authorList>
    </citation>
    <scope>NUCLEOTIDE SEQUENCE</scope>
    <source>
        <strain evidence="7">KK22</strain>
    </source>
</reference>
<keyword evidence="2" id="KW-0521">NADP</keyword>
<evidence type="ECO:0000313" key="6">
    <source>
        <dbReference type="EMBL" id="GAY22564.1"/>
    </source>
</evidence>
<dbReference type="EC" id="1.1.1.100" evidence="6"/>
<dbReference type="InterPro" id="IPR057326">
    <property type="entry name" value="KR_dom"/>
</dbReference>
<dbReference type="FunFam" id="3.40.50.720:FF:000084">
    <property type="entry name" value="Short-chain dehydrogenase reductase"/>
    <property type="match status" value="1"/>
</dbReference>
<evidence type="ECO:0000259" key="5">
    <source>
        <dbReference type="SMART" id="SM00822"/>
    </source>
</evidence>
<dbReference type="Proteomes" id="UP000221538">
    <property type="component" value="Unassembled WGS sequence"/>
</dbReference>
<dbReference type="RefSeq" id="WP_025547191.1">
    <property type="nucleotide sequence ID" value="NZ_BATN01000008.1"/>
</dbReference>
<dbReference type="AlphaFoldDB" id="A0A292ZI44"/>
<evidence type="ECO:0000256" key="1">
    <source>
        <dbReference type="ARBA" id="ARBA00006484"/>
    </source>
</evidence>
<evidence type="ECO:0000313" key="9">
    <source>
        <dbReference type="Proteomes" id="UP000593663"/>
    </source>
</evidence>
<protein>
    <submittedName>
        <fullName evidence="6">3-oxoacyl-[acyl-carrier protein] reductase</fullName>
        <ecNumber evidence="6">1.1.1.100</ecNumber>
    </submittedName>
    <submittedName>
        <fullName evidence="7">SDR family oxidoreductase</fullName>
    </submittedName>
</protein>
<dbReference type="SMART" id="SM00822">
    <property type="entry name" value="PKS_KR"/>
    <property type="match status" value="1"/>
</dbReference>
<dbReference type="EMBL" id="CP060035">
    <property type="protein sequence ID" value="QOT71754.1"/>
    <property type="molecule type" value="Genomic_DNA"/>
</dbReference>
<keyword evidence="3 6" id="KW-0560">Oxidoreductase</keyword>
<dbReference type="InterPro" id="IPR002347">
    <property type="entry name" value="SDR_fam"/>
</dbReference>
<evidence type="ECO:0000256" key="2">
    <source>
        <dbReference type="ARBA" id="ARBA00022857"/>
    </source>
</evidence>
<sequence length="250" mass="26073">MSKLAGKVAVVTGGSSGIGLATAQAFVEAGAYVYITGRRKAELDAAVAQIGGNVAGIQADSARKDDLERLFRTIAADKRRIDVLFANAGGGAIIPLADVTEGHFDDVFDRNVKGVFFTVQAALPLLVEGASVILVGSTAGSMGNESFSVYSASKAAVRNFARNWILDLKDRHIRVNTLSPGPIRTPALVGLAGPDADQQQALLDRMASLVPLGRVGEPEEVAKVALFLASDDSSYVTGSELFVDGGRAQI</sequence>
<dbReference type="KEGG" id="sbar:H5V43_00810"/>
<dbReference type="Gene3D" id="3.40.50.720">
    <property type="entry name" value="NAD(P)-binding Rossmann-like Domain"/>
    <property type="match status" value="1"/>
</dbReference>
<dbReference type="SUPFAM" id="SSF51735">
    <property type="entry name" value="NAD(P)-binding Rossmann-fold domains"/>
    <property type="match status" value="1"/>
</dbReference>
<dbReference type="CDD" id="cd05233">
    <property type="entry name" value="SDR_c"/>
    <property type="match status" value="1"/>
</dbReference>
<reference evidence="6 8" key="1">
    <citation type="journal article" date="2013" name="Biodegradation">
        <title>Occurrence of 4-tert-butylphenol (4-t-BP) biodegradation in an aquatic sample caused by the presence of Spirodela polyrrhiza and isolation of a 4-t-BP-utilizing bacterium.</title>
        <authorList>
            <person name="Ogata Y."/>
            <person name="Toyama T."/>
            <person name="Yu N."/>
            <person name="Wang X."/>
            <person name="Sei K."/>
            <person name="Ike M."/>
        </authorList>
    </citation>
    <scope>NUCLEOTIDE SEQUENCE [LARGE SCALE GENOMIC DNA]</scope>
    <source>
        <strain evidence="6 8">OMI</strain>
    </source>
</reference>
<evidence type="ECO:0000256" key="3">
    <source>
        <dbReference type="ARBA" id="ARBA00023002"/>
    </source>
</evidence>
<dbReference type="InterPro" id="IPR052178">
    <property type="entry name" value="Sec_Metab_Biosynth_SDR"/>
</dbReference>
<accession>A0A292ZI44</accession>
<dbReference type="Proteomes" id="UP000593663">
    <property type="component" value="Chromosome 1"/>
</dbReference>
<comment type="similarity">
    <text evidence="1">Belongs to the short-chain dehydrogenases/reductases (SDR) family.</text>
</comment>